<name>A0A0F4L7G0_9LACO</name>
<dbReference type="HOGENOM" id="CLU_115803_0_0_9"/>
<evidence type="ECO:0000313" key="3">
    <source>
        <dbReference type="Proteomes" id="UP000033533"/>
    </source>
</evidence>
<evidence type="ECO:0000256" key="1">
    <source>
        <dbReference type="SAM" id="Phobius"/>
    </source>
</evidence>
<feature type="transmembrane region" description="Helical" evidence="1">
    <location>
        <begin position="182"/>
        <end position="201"/>
    </location>
</feature>
<evidence type="ECO:0000313" key="2">
    <source>
        <dbReference type="EMBL" id="KJY54570.1"/>
    </source>
</evidence>
<accession>A0A0F4L7G0</accession>
<dbReference type="PATRIC" id="fig|1218493.3.peg.1669"/>
<dbReference type="EMBL" id="JXBY01000025">
    <property type="protein sequence ID" value="KJY54570.1"/>
    <property type="molecule type" value="Genomic_DNA"/>
</dbReference>
<reference evidence="2 3" key="1">
    <citation type="submission" date="2014-12" db="EMBL/GenBank/DDBJ databases">
        <title>Comparative genomics of the lactic acid bacteria isolated from the honey bee gut.</title>
        <authorList>
            <person name="Ellegaard K.M."/>
            <person name="Tamarit D."/>
            <person name="Javelind E."/>
            <person name="Olofsson T."/>
            <person name="Andersson S.G."/>
            <person name="Vasquez A."/>
        </authorList>
    </citation>
    <scope>NUCLEOTIDE SEQUENCE [LARGE SCALE GENOMIC DNA]</scope>
    <source>
        <strain evidence="2 3">Biut2</strain>
    </source>
</reference>
<dbReference type="Proteomes" id="UP000033533">
    <property type="component" value="Unassembled WGS sequence"/>
</dbReference>
<sequence>MWSNWPINWKTLKTKLVLFTALIGIFLTMTGFSSPNIKDNSNLLERETSKLILAKNDRYFQTSEQPQIIVKTVNRTDHLTPAKLNKYKRTVFIVVGTKNKKRNVQIYSSKDLHSAFSADVRGNIIRSQSDKLRSTNKKKFNEGLRFVFRACATTIDQRYQYSLDKYDLTSDERAQLSHPHRLALPIALALALLIGGLIYFFKNNLNLKKDK</sequence>
<proteinExistence type="predicted"/>
<keyword evidence="1" id="KW-0472">Membrane</keyword>
<keyword evidence="1" id="KW-1133">Transmembrane helix</keyword>
<dbReference type="AlphaFoldDB" id="A0A0F4L7G0"/>
<gene>
    <name evidence="2" type="ORF">JF76_15950</name>
</gene>
<dbReference type="STRING" id="1218493.JF76_15950"/>
<protein>
    <submittedName>
        <fullName evidence="2">Beta-propeller domain of methanol dehydrogenase type</fullName>
    </submittedName>
</protein>
<keyword evidence="1" id="KW-0812">Transmembrane</keyword>
<organism evidence="2 3">
    <name type="scientific">Lactobacillus kullabergensis</name>
    <dbReference type="NCBI Taxonomy" id="1218493"/>
    <lineage>
        <taxon>Bacteria</taxon>
        <taxon>Bacillati</taxon>
        <taxon>Bacillota</taxon>
        <taxon>Bacilli</taxon>
        <taxon>Lactobacillales</taxon>
        <taxon>Lactobacillaceae</taxon>
        <taxon>Lactobacillus</taxon>
    </lineage>
</organism>
<comment type="caution">
    <text evidence="2">The sequence shown here is derived from an EMBL/GenBank/DDBJ whole genome shotgun (WGS) entry which is preliminary data.</text>
</comment>